<sequence>MPLYRYQPLEHDDSIRMLVLHPSRNESDPIKCTLRHIRLCHEAIPYDALSYTWGDPDHMQAIYQDDGEGELSVRKNCYNALSHLRRREEDRFLWIDAICINQDDMEERAHQVSLMNEIYNGASNVVVSLEEQQSVGRVLFDELAAVDDDYLRNGICYRAPPSDAVIRELEKLYHNPWCERVWILQEVSDKTSVIFMCGARSFSYRSLSFVYWSMYPKIGIWPTSLEWIGIMPRVYSTPQFNLWHRLYESREYRATDPRDKVFALKSLIGPDQAEMTPLIDYAQSVEDCFTKVAMFLLPVLGLRILTATRHPHERNMPSWIPDWSENLPLQAVYFSTESLSDMLFEYPKDSGPTLRPSEDHTYKILPEPTANNNTFPKLSVTGCRYAKMEHFSQVFKFSSREDANNQIEDLLLCVNHHAGLSDVGRIIDMQKYNEIVDKTGRNILEGG</sequence>
<organism evidence="2 3">
    <name type="scientific">Pseudopithomyces chartarum</name>
    <dbReference type="NCBI Taxonomy" id="1892770"/>
    <lineage>
        <taxon>Eukaryota</taxon>
        <taxon>Fungi</taxon>
        <taxon>Dikarya</taxon>
        <taxon>Ascomycota</taxon>
        <taxon>Pezizomycotina</taxon>
        <taxon>Dothideomycetes</taxon>
        <taxon>Pleosporomycetidae</taxon>
        <taxon>Pleosporales</taxon>
        <taxon>Massarineae</taxon>
        <taxon>Didymosphaeriaceae</taxon>
        <taxon>Pseudopithomyces</taxon>
    </lineage>
</organism>
<gene>
    <name evidence="2" type="ORF">GRF29_112g1540586</name>
</gene>
<proteinExistence type="predicted"/>
<reference evidence="2 3" key="1">
    <citation type="submission" date="2021-02" db="EMBL/GenBank/DDBJ databases">
        <title>Genome assembly of Pseudopithomyces chartarum.</title>
        <authorList>
            <person name="Jauregui R."/>
            <person name="Singh J."/>
            <person name="Voisey C."/>
        </authorList>
    </citation>
    <scope>NUCLEOTIDE SEQUENCE [LARGE SCALE GENOMIC DNA]</scope>
    <source>
        <strain evidence="2 3">AGR01</strain>
    </source>
</reference>
<dbReference type="Pfam" id="PF06985">
    <property type="entry name" value="HET"/>
    <property type="match status" value="1"/>
</dbReference>
<comment type="caution">
    <text evidence="2">The sequence shown here is derived from an EMBL/GenBank/DDBJ whole genome shotgun (WGS) entry which is preliminary data.</text>
</comment>
<evidence type="ECO:0000259" key="1">
    <source>
        <dbReference type="Pfam" id="PF06985"/>
    </source>
</evidence>
<name>A0AAN6LTI1_9PLEO</name>
<dbReference type="AlphaFoldDB" id="A0AAN6LTI1"/>
<dbReference type="InterPro" id="IPR052895">
    <property type="entry name" value="HetReg/Transcr_Mod"/>
</dbReference>
<feature type="domain" description="Heterokaryon incompatibility" evidence="1">
    <location>
        <begin position="46"/>
        <end position="186"/>
    </location>
</feature>
<protein>
    <recommendedName>
        <fullName evidence="1">Heterokaryon incompatibility domain-containing protein</fullName>
    </recommendedName>
</protein>
<dbReference type="PANTHER" id="PTHR24148:SF79">
    <property type="entry name" value="HETEROKARYON INCOMPATIBILITY DOMAIN-CONTAINING PROTEIN"/>
    <property type="match status" value="1"/>
</dbReference>
<dbReference type="EMBL" id="WVTA01000011">
    <property type="protein sequence ID" value="KAK3203519.1"/>
    <property type="molecule type" value="Genomic_DNA"/>
</dbReference>
<dbReference type="PANTHER" id="PTHR24148">
    <property type="entry name" value="ANKYRIN REPEAT DOMAIN-CONTAINING PROTEIN 39 HOMOLOG-RELATED"/>
    <property type="match status" value="1"/>
</dbReference>
<evidence type="ECO:0000313" key="3">
    <source>
        <dbReference type="Proteomes" id="UP001280581"/>
    </source>
</evidence>
<dbReference type="Proteomes" id="UP001280581">
    <property type="component" value="Unassembled WGS sequence"/>
</dbReference>
<keyword evidence="3" id="KW-1185">Reference proteome</keyword>
<dbReference type="InterPro" id="IPR010730">
    <property type="entry name" value="HET"/>
</dbReference>
<accession>A0AAN6LTI1</accession>
<evidence type="ECO:0000313" key="2">
    <source>
        <dbReference type="EMBL" id="KAK3203519.1"/>
    </source>
</evidence>